<dbReference type="AlphaFoldDB" id="A0A8J3M0F6"/>
<reference evidence="2" key="1">
    <citation type="journal article" date="2014" name="Int. J. Syst. Evol. Microbiol.">
        <title>Complete genome sequence of Corynebacterium casei LMG S-19264T (=DSM 44701T), isolated from a smear-ripened cheese.</title>
        <authorList>
            <consortium name="US DOE Joint Genome Institute (JGI-PGF)"/>
            <person name="Walter F."/>
            <person name="Albersmeier A."/>
            <person name="Kalinowski J."/>
            <person name="Ruckert C."/>
        </authorList>
    </citation>
    <scope>NUCLEOTIDE SEQUENCE</scope>
    <source>
        <strain evidence="2">CGMCC 1.16548</strain>
    </source>
</reference>
<feature type="transmembrane region" description="Helical" evidence="1">
    <location>
        <begin position="84"/>
        <end position="105"/>
    </location>
</feature>
<evidence type="ECO:0000256" key="1">
    <source>
        <dbReference type="SAM" id="Phobius"/>
    </source>
</evidence>
<evidence type="ECO:0000313" key="2">
    <source>
        <dbReference type="EMBL" id="GHF17040.1"/>
    </source>
</evidence>
<evidence type="ECO:0000313" key="3">
    <source>
        <dbReference type="Proteomes" id="UP000617531"/>
    </source>
</evidence>
<sequence length="118" mass="12552">MIRRRPIFGWIAFALVVVAYLAAAGIVFYAYGQTVDAFIQGPPWWALTSQLAALPVGILSFLGLVLGITGAIRREAPGWPAITAMIFSLPGLGYVAFAAFIWYTVMIACSGPPGACTL</sequence>
<dbReference type="RefSeq" id="WP_191283092.1">
    <property type="nucleotide sequence ID" value="NZ_BNAI01000003.1"/>
</dbReference>
<comment type="caution">
    <text evidence="2">The sequence shown here is derived from an EMBL/GenBank/DDBJ whole genome shotgun (WGS) entry which is preliminary data.</text>
</comment>
<accession>A0A8J3M0F6</accession>
<keyword evidence="1" id="KW-0472">Membrane</keyword>
<proteinExistence type="predicted"/>
<organism evidence="2 3">
    <name type="scientific">Pseudolysinimonas yzui</name>
    <dbReference type="NCBI Taxonomy" id="2708254"/>
    <lineage>
        <taxon>Bacteria</taxon>
        <taxon>Bacillati</taxon>
        <taxon>Actinomycetota</taxon>
        <taxon>Actinomycetes</taxon>
        <taxon>Micrococcales</taxon>
        <taxon>Microbacteriaceae</taxon>
        <taxon>Pseudolysinimonas</taxon>
    </lineage>
</organism>
<dbReference type="EMBL" id="BNAI01000003">
    <property type="protein sequence ID" value="GHF17040.1"/>
    <property type="molecule type" value="Genomic_DNA"/>
</dbReference>
<protein>
    <submittedName>
        <fullName evidence="2">Uncharacterized protein</fullName>
    </submittedName>
</protein>
<reference evidence="2" key="2">
    <citation type="submission" date="2020-09" db="EMBL/GenBank/DDBJ databases">
        <authorList>
            <person name="Sun Q."/>
            <person name="Zhou Y."/>
        </authorList>
    </citation>
    <scope>NUCLEOTIDE SEQUENCE</scope>
    <source>
        <strain evidence="2">CGMCC 1.16548</strain>
    </source>
</reference>
<name>A0A8J3M0F6_9MICO</name>
<gene>
    <name evidence="2" type="ORF">GCM10011600_17240</name>
</gene>
<feature type="transmembrane region" description="Helical" evidence="1">
    <location>
        <begin position="7"/>
        <end position="31"/>
    </location>
</feature>
<keyword evidence="3" id="KW-1185">Reference proteome</keyword>
<keyword evidence="1" id="KW-0812">Transmembrane</keyword>
<keyword evidence="1" id="KW-1133">Transmembrane helix</keyword>
<dbReference type="Proteomes" id="UP000617531">
    <property type="component" value="Unassembled WGS sequence"/>
</dbReference>
<feature type="transmembrane region" description="Helical" evidence="1">
    <location>
        <begin position="51"/>
        <end position="72"/>
    </location>
</feature>